<evidence type="ECO:0000256" key="1">
    <source>
        <dbReference type="ARBA" id="ARBA00023015"/>
    </source>
</evidence>
<evidence type="ECO:0000256" key="3">
    <source>
        <dbReference type="ARBA" id="ARBA00023163"/>
    </source>
</evidence>
<evidence type="ECO:0000256" key="2">
    <source>
        <dbReference type="ARBA" id="ARBA00023125"/>
    </source>
</evidence>
<feature type="DNA-binding region" description="H-T-H motif" evidence="4">
    <location>
        <begin position="25"/>
        <end position="44"/>
    </location>
</feature>
<dbReference type="InterPro" id="IPR036271">
    <property type="entry name" value="Tet_transcr_reg_TetR-rel_C_sf"/>
</dbReference>
<dbReference type="EMBL" id="JH651384">
    <property type="protein sequence ID" value="EIJ34778.1"/>
    <property type="molecule type" value="Genomic_DNA"/>
</dbReference>
<dbReference type="GO" id="GO:0003677">
    <property type="term" value="F:DNA binding"/>
    <property type="evidence" value="ECO:0007669"/>
    <property type="project" value="UniProtKB-UniRule"/>
</dbReference>
<keyword evidence="3" id="KW-0804">Transcription</keyword>
<dbReference type="PRINTS" id="PR00455">
    <property type="entry name" value="HTHTETR"/>
</dbReference>
<evidence type="ECO:0000313" key="7">
    <source>
        <dbReference type="Proteomes" id="UP000005317"/>
    </source>
</evidence>
<dbReference type="PANTHER" id="PTHR47506">
    <property type="entry name" value="TRANSCRIPTIONAL REGULATORY PROTEIN"/>
    <property type="match status" value="1"/>
</dbReference>
<sequence>MSNKRADLIAKATELFAQGGYTAIGIDRIIAEAGVAKMTMYKHFPSKQHLILAVLKQRDEAFRASLMAYAEQYNAPLNKLKAVFEWHHEWFGEADFSGCMFINASAEFQDTSTDIHQAAARHKQLLTDYLESLLIELHPSSAKKLAVQLNLLLDGAIVAAQVTGNCNAAKEAWEIAECLLRQSSR</sequence>
<dbReference type="Gene3D" id="1.10.357.10">
    <property type="entry name" value="Tetracycline Repressor, domain 2"/>
    <property type="match status" value="1"/>
</dbReference>
<dbReference type="Pfam" id="PF00440">
    <property type="entry name" value="TetR_N"/>
    <property type="match status" value="1"/>
</dbReference>
<keyword evidence="2 4" id="KW-0238">DNA-binding</keyword>
<dbReference type="SUPFAM" id="SSF46689">
    <property type="entry name" value="Homeodomain-like"/>
    <property type="match status" value="1"/>
</dbReference>
<feature type="domain" description="HTH tetR-type" evidence="5">
    <location>
        <begin position="2"/>
        <end position="62"/>
    </location>
</feature>
<proteinExistence type="predicted"/>
<dbReference type="InterPro" id="IPR001647">
    <property type="entry name" value="HTH_TetR"/>
</dbReference>
<accession>A0A656HD23</accession>
<reference evidence="7" key="1">
    <citation type="journal article" date="2011" name="Stand. Genomic Sci.">
        <title>Genome sequence of the filamentous, gliding Thiothrix nivea neotype strain (JP2(T)).</title>
        <authorList>
            <person name="Lapidus A."/>
            <person name="Nolan M."/>
            <person name="Lucas S."/>
            <person name="Glavina Del Rio T."/>
            <person name="Tice H."/>
            <person name="Cheng J.F."/>
            <person name="Tapia R."/>
            <person name="Han C."/>
            <person name="Goodwin L."/>
            <person name="Pitluck S."/>
            <person name="Liolios K."/>
            <person name="Pagani I."/>
            <person name="Ivanova N."/>
            <person name="Huntemann M."/>
            <person name="Mavromatis K."/>
            <person name="Mikhailova N."/>
            <person name="Pati A."/>
            <person name="Chen A."/>
            <person name="Palaniappan K."/>
            <person name="Land M."/>
            <person name="Brambilla E.M."/>
            <person name="Rohde M."/>
            <person name="Abt B."/>
            <person name="Verbarg S."/>
            <person name="Goker M."/>
            <person name="Bristow J."/>
            <person name="Eisen J.A."/>
            <person name="Markowitz V."/>
            <person name="Hugenholtz P."/>
            <person name="Kyrpides N.C."/>
            <person name="Klenk H.P."/>
            <person name="Woyke T."/>
        </authorList>
    </citation>
    <scope>NUCLEOTIDE SEQUENCE [LARGE SCALE GENOMIC DNA]</scope>
    <source>
        <strain evidence="7">ATCC 35100 / DSM 5205 / JP2</strain>
    </source>
</reference>
<dbReference type="OrthoDB" id="4541465at2"/>
<dbReference type="SUPFAM" id="SSF48498">
    <property type="entry name" value="Tetracyclin repressor-like, C-terminal domain"/>
    <property type="match status" value="1"/>
</dbReference>
<keyword evidence="7" id="KW-1185">Reference proteome</keyword>
<dbReference type="AlphaFoldDB" id="A0A656HD23"/>
<name>A0A656HD23_THINJ</name>
<dbReference type="Proteomes" id="UP000005317">
    <property type="component" value="Unassembled WGS sequence"/>
</dbReference>
<evidence type="ECO:0000259" key="5">
    <source>
        <dbReference type="PROSITE" id="PS50977"/>
    </source>
</evidence>
<evidence type="ECO:0000313" key="6">
    <source>
        <dbReference type="EMBL" id="EIJ34778.1"/>
    </source>
</evidence>
<dbReference type="PROSITE" id="PS50977">
    <property type="entry name" value="HTH_TETR_2"/>
    <property type="match status" value="1"/>
</dbReference>
<dbReference type="PANTHER" id="PTHR47506:SF1">
    <property type="entry name" value="HTH-TYPE TRANSCRIPTIONAL REGULATOR YJDC"/>
    <property type="match status" value="1"/>
</dbReference>
<dbReference type="InterPro" id="IPR009057">
    <property type="entry name" value="Homeodomain-like_sf"/>
</dbReference>
<dbReference type="RefSeq" id="WP_002708700.1">
    <property type="nucleotide sequence ID" value="NZ_JH651384.1"/>
</dbReference>
<protein>
    <submittedName>
        <fullName evidence="6">Regulatory protein TetR</fullName>
    </submittedName>
</protein>
<dbReference type="InterPro" id="IPR011075">
    <property type="entry name" value="TetR_C"/>
</dbReference>
<dbReference type="Pfam" id="PF16925">
    <property type="entry name" value="TetR_C_13"/>
    <property type="match status" value="1"/>
</dbReference>
<keyword evidence="1" id="KW-0805">Transcription regulation</keyword>
<gene>
    <name evidence="6" type="ORF">Thini_2213</name>
</gene>
<evidence type="ECO:0000256" key="4">
    <source>
        <dbReference type="PROSITE-ProRule" id="PRU00335"/>
    </source>
</evidence>
<organism evidence="6 7">
    <name type="scientific">Thiothrix nivea (strain ATCC 35100 / DSM 5205 / JP2)</name>
    <dbReference type="NCBI Taxonomy" id="870187"/>
    <lineage>
        <taxon>Bacteria</taxon>
        <taxon>Pseudomonadati</taxon>
        <taxon>Pseudomonadota</taxon>
        <taxon>Gammaproteobacteria</taxon>
        <taxon>Thiotrichales</taxon>
        <taxon>Thiotrichaceae</taxon>
        <taxon>Thiothrix</taxon>
    </lineage>
</organism>